<evidence type="ECO:0000313" key="3">
    <source>
        <dbReference type="Proteomes" id="UP000270272"/>
    </source>
</evidence>
<accession>A0A078LJ23</accession>
<dbReference type="EMBL" id="LR134204">
    <property type="protein sequence ID" value="VEB93071.1"/>
    <property type="molecule type" value="Genomic_DNA"/>
</dbReference>
<proteinExistence type="predicted"/>
<organism evidence="1">
    <name type="scientific">Citrobacter koseri</name>
    <name type="common">Citrobacter diversus</name>
    <dbReference type="NCBI Taxonomy" id="545"/>
    <lineage>
        <taxon>Bacteria</taxon>
        <taxon>Pseudomonadati</taxon>
        <taxon>Pseudomonadota</taxon>
        <taxon>Gammaproteobacteria</taxon>
        <taxon>Enterobacterales</taxon>
        <taxon>Enterobacteriaceae</taxon>
        <taxon>Citrobacter</taxon>
    </lineage>
</organism>
<dbReference type="AlphaFoldDB" id="A0A078LJ23"/>
<protein>
    <submittedName>
        <fullName evidence="1">Uncharacterized protein</fullName>
    </submittedName>
</protein>
<reference evidence="1" key="1">
    <citation type="submission" date="2014-06" db="EMBL/GenBank/DDBJ databases">
        <authorList>
            <person name="Urmite Genomes Urmite Genomes"/>
        </authorList>
    </citation>
    <scope>NUCLEOTIDE SEQUENCE</scope>
</reference>
<dbReference type="PATRIC" id="fig|545.12.peg.3280"/>
<reference evidence="2 3" key="2">
    <citation type="submission" date="2018-12" db="EMBL/GenBank/DDBJ databases">
        <authorList>
            <consortium name="Pathogen Informatics"/>
        </authorList>
    </citation>
    <scope>NUCLEOTIDE SEQUENCE [LARGE SCALE GENOMIC DNA]</scope>
    <source>
        <strain evidence="2 3">NCTC11075</strain>
    </source>
</reference>
<evidence type="ECO:0000313" key="2">
    <source>
        <dbReference type="EMBL" id="VEB93071.1"/>
    </source>
</evidence>
<dbReference type="EMBL" id="LK931336">
    <property type="protein sequence ID" value="CDZ85081.1"/>
    <property type="molecule type" value="Genomic_DNA"/>
</dbReference>
<gene>
    <name evidence="1" type="ORF">BN1086_03275</name>
    <name evidence="2" type="ORF">NCTC11075_03942</name>
</gene>
<dbReference type="Proteomes" id="UP000270272">
    <property type="component" value="Chromosome"/>
</dbReference>
<sequence>MFLTLLRLQHPLVYRYAWLRVWVVVLRKCGLRKNKTHKSNQACR</sequence>
<dbReference type="RefSeq" id="WP_012134246.1">
    <property type="nucleotide sequence ID" value="NZ_CP166747.1"/>
</dbReference>
<name>A0A078LJ23_CITKO</name>
<evidence type="ECO:0000313" key="1">
    <source>
        <dbReference type="EMBL" id="CDZ85081.1"/>
    </source>
</evidence>